<dbReference type="Proteomes" id="UP000190409">
    <property type="component" value="Unassembled WGS sequence"/>
</dbReference>
<dbReference type="InterPro" id="IPR011675">
    <property type="entry name" value="DUF1617"/>
</dbReference>
<accession>A0A1S8KLI6</accession>
<reference evidence="2 3" key="1">
    <citation type="submission" date="2017-01" db="EMBL/GenBank/DDBJ databases">
        <title>Complete Genome Sequence of Dolosigranulum pigrum isolated from a Patient with interstitial lung disease.</title>
        <authorList>
            <person name="Mukhopadhyay R."/>
            <person name="Joaquin J."/>
            <person name="Hogue R."/>
            <person name="Fitzgerald S."/>
            <person name="Jospin G."/>
            <person name="Eisen J.A."/>
            <person name="Chaturvedi V."/>
        </authorList>
    </citation>
    <scope>NUCLEOTIDE SEQUENCE [LARGE SCALE GENOMIC DNA]</scope>
    <source>
        <strain evidence="2 3">15S00348</strain>
    </source>
</reference>
<comment type="caution">
    <text evidence="2">The sequence shown here is derived from an EMBL/GenBank/DDBJ whole genome shotgun (WGS) entry which is preliminary data.</text>
</comment>
<evidence type="ECO:0008006" key="4">
    <source>
        <dbReference type="Google" id="ProtNLM"/>
    </source>
</evidence>
<gene>
    <name evidence="1" type="ORF">BWX42_00220</name>
    <name evidence="2" type="ORF">BWX42_00595</name>
</gene>
<dbReference type="AlphaFoldDB" id="A0A1S8KLI6"/>
<name>A0A1S8KLI6_9LACT</name>
<evidence type="ECO:0000313" key="2">
    <source>
        <dbReference type="EMBL" id="OOL80483.1"/>
    </source>
</evidence>
<organism evidence="2 3">
    <name type="scientific">Dolosigranulum pigrum</name>
    <dbReference type="NCBI Taxonomy" id="29394"/>
    <lineage>
        <taxon>Bacteria</taxon>
        <taxon>Bacillati</taxon>
        <taxon>Bacillota</taxon>
        <taxon>Bacilli</taxon>
        <taxon>Lactobacillales</taxon>
        <taxon>Carnobacteriaceae</taxon>
        <taxon>Dolosigranulum</taxon>
    </lineage>
</organism>
<dbReference type="Pfam" id="PF07761">
    <property type="entry name" value="DUF1617"/>
    <property type="match status" value="1"/>
</dbReference>
<dbReference type="EMBL" id="MUYF01000003">
    <property type="protein sequence ID" value="OOL80483.1"/>
    <property type="molecule type" value="Genomic_DNA"/>
</dbReference>
<dbReference type="EMBL" id="MUYF01000003">
    <property type="protein sequence ID" value="OOL80420.1"/>
    <property type="molecule type" value="Genomic_DNA"/>
</dbReference>
<protein>
    <recommendedName>
        <fullName evidence="4">DUF1617 family protein</fullName>
    </recommendedName>
</protein>
<proteinExistence type="predicted"/>
<evidence type="ECO:0000313" key="1">
    <source>
        <dbReference type="EMBL" id="OOL80420.1"/>
    </source>
</evidence>
<sequence length="147" mass="16967">MKQFKCENQQLAGFLEVLDKTIVSKGKVKRGKAKLFKALLKKQHEFEDDARCIHADYFEVERDRVVFDEKGRPITLDGVGGKELAEHSELIFELDKEEAVIDLVEHETKIKAFFNALECDEFESAEGFNDIAFDTLYDKLENLYKGE</sequence>
<evidence type="ECO:0000313" key="3">
    <source>
        <dbReference type="Proteomes" id="UP000190409"/>
    </source>
</evidence>